<dbReference type="InterPro" id="IPR005119">
    <property type="entry name" value="LysR_subst-bd"/>
</dbReference>
<reference evidence="6 7" key="1">
    <citation type="journal article" date="2014" name="Int. J. Syst. Evol. Microbiol.">
        <title>Phylogenomics and the dynamic genome evolution of the genus Streptococcus.</title>
        <authorList>
            <consortium name="The Broad Institute Genome Sequencing Platform"/>
            <person name="Richards V.P."/>
            <person name="Palmer S.R."/>
            <person name="Pavinski Bitar P.D."/>
            <person name="Qin X."/>
            <person name="Weinstock G.M."/>
            <person name="Highlander S.K."/>
            <person name="Town C.D."/>
            <person name="Burne R.A."/>
            <person name="Stanhope M.J."/>
        </authorList>
    </citation>
    <scope>NUCLEOTIDE SEQUENCE [LARGE SCALE GENOMIC DNA]</scope>
    <source>
        <strain evidence="6 7">707-05</strain>
    </source>
</reference>
<dbReference type="eggNOG" id="COG0583">
    <property type="taxonomic scope" value="Bacteria"/>
</dbReference>
<dbReference type="RefSeq" id="WP_008088969.1">
    <property type="nucleotide sequence ID" value="NZ_AEUX02000006.1"/>
</dbReference>
<dbReference type="PANTHER" id="PTHR30346">
    <property type="entry name" value="TRANSCRIPTIONAL DUAL REGULATOR HCAR-RELATED"/>
    <property type="match status" value="1"/>
</dbReference>
<gene>
    <name evidence="6" type="ORF">STRIC_1419</name>
</gene>
<dbReference type="InterPro" id="IPR036390">
    <property type="entry name" value="WH_DNA-bd_sf"/>
</dbReference>
<sequence>MNIQQLRYVVAIANNGTFREAASKLFVSQPSLSVSIKDLESELGFQIFTRTTTGTVLTSQGLTFYEKALEVVKTFDSFEKEFSQSDRDHNEFSIASQHYDFLPPLITEFSQKYEGHRVFRIFESTTIQVLDEVAQGNSEIGIIYLNADNRKGLFQHMDKLALEYVELSPFTTHIYLSKTHPLASKDSLILEDIKGLPAVRFTQEKDEYLYYSENFVDTSHSPRIFNVSDRATLNGILERTDAFATGSGFLDHRSVNGIKVIPLSDHIENRMIYVKRRDKNLSLAALTFITILKEYFDKRRKMEID</sequence>
<proteinExistence type="inferred from homology"/>
<evidence type="ECO:0000256" key="1">
    <source>
        <dbReference type="ARBA" id="ARBA00009437"/>
    </source>
</evidence>
<dbReference type="CDD" id="cd05466">
    <property type="entry name" value="PBP2_LTTR_substrate"/>
    <property type="match status" value="1"/>
</dbReference>
<comment type="similarity">
    <text evidence="1">Belongs to the LysR transcriptional regulatory family.</text>
</comment>
<dbReference type="InterPro" id="IPR000847">
    <property type="entry name" value="LysR_HTH_N"/>
</dbReference>
<dbReference type="STRING" id="764299.STRIC_1419"/>
<keyword evidence="7" id="KW-1185">Reference proteome</keyword>
<dbReference type="Pfam" id="PF00126">
    <property type="entry name" value="HTH_1"/>
    <property type="match status" value="1"/>
</dbReference>
<evidence type="ECO:0000256" key="2">
    <source>
        <dbReference type="ARBA" id="ARBA00023015"/>
    </source>
</evidence>
<dbReference type="PANTHER" id="PTHR30346:SF0">
    <property type="entry name" value="HCA OPERON TRANSCRIPTIONAL ACTIVATOR HCAR"/>
    <property type="match status" value="1"/>
</dbReference>
<evidence type="ECO:0000313" key="7">
    <source>
        <dbReference type="Proteomes" id="UP000003330"/>
    </source>
</evidence>
<evidence type="ECO:0000256" key="4">
    <source>
        <dbReference type="ARBA" id="ARBA00023163"/>
    </source>
</evidence>
<dbReference type="AlphaFoldDB" id="G5K3P8"/>
<dbReference type="InterPro" id="IPR036388">
    <property type="entry name" value="WH-like_DNA-bd_sf"/>
</dbReference>
<dbReference type="GO" id="GO:0003700">
    <property type="term" value="F:DNA-binding transcription factor activity"/>
    <property type="evidence" value="ECO:0007669"/>
    <property type="project" value="InterPro"/>
</dbReference>
<evidence type="ECO:0000259" key="5">
    <source>
        <dbReference type="PROSITE" id="PS50931"/>
    </source>
</evidence>
<organism evidence="6 7">
    <name type="scientific">Streptococcus ictaluri 707-05</name>
    <dbReference type="NCBI Taxonomy" id="764299"/>
    <lineage>
        <taxon>Bacteria</taxon>
        <taxon>Bacillati</taxon>
        <taxon>Bacillota</taxon>
        <taxon>Bacilli</taxon>
        <taxon>Lactobacillales</taxon>
        <taxon>Streptococcaceae</taxon>
        <taxon>Streptococcus</taxon>
    </lineage>
</organism>
<dbReference type="Pfam" id="PF03466">
    <property type="entry name" value="LysR_substrate"/>
    <property type="match status" value="1"/>
</dbReference>
<dbReference type="Gene3D" id="1.10.10.10">
    <property type="entry name" value="Winged helix-like DNA-binding domain superfamily/Winged helix DNA-binding domain"/>
    <property type="match status" value="1"/>
</dbReference>
<feature type="domain" description="HTH lysR-type" evidence="5">
    <location>
        <begin position="1"/>
        <end position="58"/>
    </location>
</feature>
<dbReference type="EMBL" id="AEUX02000006">
    <property type="protein sequence ID" value="EHI69529.1"/>
    <property type="molecule type" value="Genomic_DNA"/>
</dbReference>
<accession>G5K3P8</accession>
<dbReference type="SUPFAM" id="SSF53850">
    <property type="entry name" value="Periplasmic binding protein-like II"/>
    <property type="match status" value="1"/>
</dbReference>
<protein>
    <submittedName>
        <fullName evidence="6">LysR substrate binding domain protein</fullName>
    </submittedName>
</protein>
<keyword evidence="4" id="KW-0804">Transcription</keyword>
<dbReference type="GO" id="GO:0032993">
    <property type="term" value="C:protein-DNA complex"/>
    <property type="evidence" value="ECO:0007669"/>
    <property type="project" value="TreeGrafter"/>
</dbReference>
<dbReference type="PROSITE" id="PS50931">
    <property type="entry name" value="HTH_LYSR"/>
    <property type="match status" value="1"/>
</dbReference>
<dbReference type="SUPFAM" id="SSF46785">
    <property type="entry name" value="Winged helix' DNA-binding domain"/>
    <property type="match status" value="1"/>
</dbReference>
<dbReference type="Gene3D" id="3.40.190.290">
    <property type="match status" value="1"/>
</dbReference>
<dbReference type="FunFam" id="1.10.10.10:FF:000001">
    <property type="entry name" value="LysR family transcriptional regulator"/>
    <property type="match status" value="1"/>
</dbReference>
<dbReference type="GO" id="GO:0003677">
    <property type="term" value="F:DNA binding"/>
    <property type="evidence" value="ECO:0007669"/>
    <property type="project" value="UniProtKB-KW"/>
</dbReference>
<evidence type="ECO:0000256" key="3">
    <source>
        <dbReference type="ARBA" id="ARBA00023125"/>
    </source>
</evidence>
<dbReference type="Proteomes" id="UP000003330">
    <property type="component" value="Unassembled WGS sequence"/>
</dbReference>
<keyword evidence="3" id="KW-0238">DNA-binding</keyword>
<evidence type="ECO:0000313" key="6">
    <source>
        <dbReference type="EMBL" id="EHI69529.1"/>
    </source>
</evidence>
<name>G5K3P8_9STRE</name>
<keyword evidence="2" id="KW-0805">Transcription regulation</keyword>
<dbReference type="OrthoDB" id="9803735at2"/>
<comment type="caution">
    <text evidence="6">The sequence shown here is derived from an EMBL/GenBank/DDBJ whole genome shotgun (WGS) entry which is preliminary data.</text>
</comment>
<dbReference type="PRINTS" id="PR00039">
    <property type="entry name" value="HTHLYSR"/>
</dbReference>